<evidence type="ECO:0000313" key="4">
    <source>
        <dbReference type="EMBL" id="ROT84919.1"/>
    </source>
</evidence>
<evidence type="ECO:0000313" key="5">
    <source>
        <dbReference type="Proteomes" id="UP000283509"/>
    </source>
</evidence>
<dbReference type="PANTHER" id="PTHR38537:SF8">
    <property type="entry name" value="FILAMIN-A"/>
    <property type="match status" value="1"/>
</dbReference>
<protein>
    <submittedName>
        <fullName evidence="4">Uncharacterized protein</fullName>
    </submittedName>
</protein>
<proteinExistence type="inferred from homology"/>
<dbReference type="AlphaFoldDB" id="A0A3R7MLJ1"/>
<sequence length="126" mass="13100">MVNGAGVSAKGIPASLPTELSIDTNDAGHGDLQVAVTADKCKITEGINHSLTIGEEYCITVNAKNAGTGAVTCRIRSTSGSDLDIDIEDNGDGTFSIYYTVKDAGEYTLSVKFGGQPVPDGFYSFT</sequence>
<dbReference type="InterPro" id="IPR014756">
    <property type="entry name" value="Ig_E-set"/>
</dbReference>
<comment type="similarity">
    <text evidence="1">Belongs to the filamin family.</text>
</comment>
<dbReference type="InterPro" id="IPR017868">
    <property type="entry name" value="Filamin/ABP280_repeat-like"/>
</dbReference>
<dbReference type="PROSITE" id="PS50194">
    <property type="entry name" value="FILAMIN_REPEAT"/>
    <property type="match status" value="2"/>
</dbReference>
<dbReference type="GO" id="GO:0051015">
    <property type="term" value="F:actin filament binding"/>
    <property type="evidence" value="ECO:0007669"/>
    <property type="project" value="InterPro"/>
</dbReference>
<evidence type="ECO:0000256" key="3">
    <source>
        <dbReference type="PROSITE-ProRule" id="PRU00087"/>
    </source>
</evidence>
<dbReference type="InterPro" id="IPR001298">
    <property type="entry name" value="Filamin/ABP280_rpt"/>
</dbReference>
<dbReference type="Pfam" id="PF00630">
    <property type="entry name" value="Filamin"/>
    <property type="match status" value="1"/>
</dbReference>
<reference evidence="4 5" key="1">
    <citation type="submission" date="2018-04" db="EMBL/GenBank/DDBJ databases">
        <authorList>
            <person name="Zhang X."/>
            <person name="Yuan J."/>
            <person name="Li F."/>
            <person name="Xiang J."/>
        </authorList>
    </citation>
    <scope>NUCLEOTIDE SEQUENCE [LARGE SCALE GENOMIC DNA]</scope>
    <source>
        <tissue evidence="4">Muscle</tissue>
    </source>
</reference>
<name>A0A3R7MLJ1_PENVA</name>
<dbReference type="Gene3D" id="2.60.40.10">
    <property type="entry name" value="Immunoglobulins"/>
    <property type="match status" value="2"/>
</dbReference>
<gene>
    <name evidence="4" type="ORF">C7M84_021888</name>
</gene>
<dbReference type="InterPro" id="IPR044801">
    <property type="entry name" value="Filamin"/>
</dbReference>
<dbReference type="Proteomes" id="UP000283509">
    <property type="component" value="Unassembled WGS sequence"/>
</dbReference>
<keyword evidence="5" id="KW-1185">Reference proteome</keyword>
<keyword evidence="2" id="KW-0677">Repeat</keyword>
<feature type="repeat" description="Filamin" evidence="3">
    <location>
        <begin position="45"/>
        <end position="126"/>
    </location>
</feature>
<evidence type="ECO:0000256" key="2">
    <source>
        <dbReference type="ARBA" id="ARBA00022737"/>
    </source>
</evidence>
<dbReference type="InterPro" id="IPR013783">
    <property type="entry name" value="Ig-like_fold"/>
</dbReference>
<dbReference type="STRING" id="6689.A0A3R7MLJ1"/>
<reference evidence="4 5" key="2">
    <citation type="submission" date="2019-01" db="EMBL/GenBank/DDBJ databases">
        <title>The decoding of complex shrimp genome reveals the adaptation for benthos swimmer, frequently molting mechanism and breeding impact on genome.</title>
        <authorList>
            <person name="Sun Y."/>
            <person name="Gao Y."/>
            <person name="Yu Y."/>
        </authorList>
    </citation>
    <scope>NUCLEOTIDE SEQUENCE [LARGE SCALE GENOMIC DNA]</scope>
    <source>
        <tissue evidence="4">Muscle</tissue>
    </source>
</reference>
<evidence type="ECO:0000256" key="1">
    <source>
        <dbReference type="ARBA" id="ARBA00009238"/>
    </source>
</evidence>
<dbReference type="SMART" id="SM00557">
    <property type="entry name" value="IG_FLMN"/>
    <property type="match status" value="1"/>
</dbReference>
<dbReference type="GO" id="GO:0030036">
    <property type="term" value="P:actin cytoskeleton organization"/>
    <property type="evidence" value="ECO:0007669"/>
    <property type="project" value="InterPro"/>
</dbReference>
<dbReference type="EMBL" id="QCYY01000472">
    <property type="protein sequence ID" value="ROT84919.1"/>
    <property type="molecule type" value="Genomic_DNA"/>
</dbReference>
<organism evidence="4 5">
    <name type="scientific">Penaeus vannamei</name>
    <name type="common">Whiteleg shrimp</name>
    <name type="synonym">Litopenaeus vannamei</name>
    <dbReference type="NCBI Taxonomy" id="6689"/>
    <lineage>
        <taxon>Eukaryota</taxon>
        <taxon>Metazoa</taxon>
        <taxon>Ecdysozoa</taxon>
        <taxon>Arthropoda</taxon>
        <taxon>Crustacea</taxon>
        <taxon>Multicrustacea</taxon>
        <taxon>Malacostraca</taxon>
        <taxon>Eumalacostraca</taxon>
        <taxon>Eucarida</taxon>
        <taxon>Decapoda</taxon>
        <taxon>Dendrobranchiata</taxon>
        <taxon>Penaeoidea</taxon>
        <taxon>Penaeidae</taxon>
        <taxon>Penaeus</taxon>
    </lineage>
</organism>
<feature type="repeat" description="Filamin" evidence="3">
    <location>
        <begin position="1"/>
        <end position="37"/>
    </location>
</feature>
<dbReference type="OrthoDB" id="6371723at2759"/>
<dbReference type="SUPFAM" id="SSF81296">
    <property type="entry name" value="E set domains"/>
    <property type="match status" value="1"/>
</dbReference>
<dbReference type="PANTHER" id="PTHR38537">
    <property type="entry name" value="JITTERBUG, ISOFORM N"/>
    <property type="match status" value="1"/>
</dbReference>
<feature type="non-terminal residue" evidence="4">
    <location>
        <position position="126"/>
    </location>
</feature>
<accession>A0A3R7MLJ1</accession>
<comment type="caution">
    <text evidence="4">The sequence shown here is derived from an EMBL/GenBank/DDBJ whole genome shotgun (WGS) entry which is preliminary data.</text>
</comment>